<sequence length="599" mass="69807">MQKILMLNFTRMGDLIESTSLFKRIKAVYPDSYVTLAVVPDFFEICDFFDDIDEIRIFDMNVILTELQNNQFNFNYETYKKFENALKEFTGENYDIVFNLTHDIASSYFMYILNSKKFVGFSRNREDSLITYGEFLKFFSAIAKVRKASCINLVDIYEKMFNENIMRNVIYKNNNGNSKYNQNNYTGKIYLNTEKKKNTRKRIDEFFSINNVNKNNRIISFAIGASSPLKKWKKEYFAELGKSLLKYDKNIKILILGAKYDEEGGQYIKSYLDNNNCNNVIDLTGKTTVSELVNFVKKSNLLVTNDTGTMHIATAVETDVTVIYTGQAGFYETGPYRENQTLILPDIPCFPCDFKTACTNYLCGEYIRPENVFEIIKLKLENKLNKENLNALNNDCDNLHALNKIIPMVSKFDGYGFMDYLPLKDIKLTFENFRLKIFKLAMESCLANISSQPLSEDDITVFMDNYSYLDENFNFDISKLYNILDIMVNLCIDAMIFCKSLIKISINNEINTDNQKNYIAELFFNLNGIDNSLLLRALAYDELYALNIMHRSAKESTLSYDLFGIAFDRLKNFSRFKLFLKTYKKFIDVFLEEIKLKFN</sequence>
<keyword evidence="2 3" id="KW-0808">Transferase</keyword>
<gene>
    <name evidence="3" type="ORF">EVJ47_07410</name>
</gene>
<evidence type="ECO:0000256" key="1">
    <source>
        <dbReference type="ARBA" id="ARBA00022676"/>
    </source>
</evidence>
<dbReference type="InterPro" id="IPR051199">
    <property type="entry name" value="LPS_LOS_Heptosyltrfase"/>
</dbReference>
<proteinExistence type="predicted"/>
<dbReference type="Proteomes" id="UP000320813">
    <property type="component" value="Unassembled WGS sequence"/>
</dbReference>
<dbReference type="Pfam" id="PF01075">
    <property type="entry name" value="Glyco_transf_9"/>
    <property type="match status" value="1"/>
</dbReference>
<dbReference type="Gene3D" id="3.40.50.2000">
    <property type="entry name" value="Glycogen Phosphorylase B"/>
    <property type="match status" value="2"/>
</dbReference>
<reference evidence="3 4" key="1">
    <citation type="submission" date="2019-01" db="EMBL/GenBank/DDBJ databases">
        <title>Insights into ecological role of a new deltaproteobacterial order Candidatus Sinidesulfobacterales (Sva0485) by metagenomics and metatranscriptomics.</title>
        <authorList>
            <person name="Tan S."/>
            <person name="Liu J."/>
            <person name="Fang Y."/>
            <person name="Hedlund B.P."/>
            <person name="Lian Z.H."/>
            <person name="Huang L.Y."/>
            <person name="Li J.T."/>
            <person name="Huang L.N."/>
            <person name="Li W.J."/>
            <person name="Jiang H.C."/>
            <person name="Dong H.L."/>
            <person name="Shu W.S."/>
        </authorList>
    </citation>
    <scope>NUCLEOTIDE SEQUENCE [LARGE SCALE GENOMIC DNA]</scope>
    <source>
        <strain evidence="3">AP3</strain>
    </source>
</reference>
<evidence type="ECO:0000313" key="4">
    <source>
        <dbReference type="Proteomes" id="UP000320813"/>
    </source>
</evidence>
<protein>
    <submittedName>
        <fullName evidence="3">Glycosyltransferase family 9 protein</fullName>
    </submittedName>
</protein>
<dbReference type="PANTHER" id="PTHR30160">
    <property type="entry name" value="TETRAACYLDISACCHARIDE 4'-KINASE-RELATED"/>
    <property type="match status" value="1"/>
</dbReference>
<name>A0A519BA13_9DELT</name>
<dbReference type="CDD" id="cd03789">
    <property type="entry name" value="GT9_LPS_heptosyltransferase"/>
    <property type="match status" value="1"/>
</dbReference>
<comment type="caution">
    <text evidence="3">The sequence shown here is derived from an EMBL/GenBank/DDBJ whole genome shotgun (WGS) entry which is preliminary data.</text>
</comment>
<accession>A0A519BA13</accession>
<dbReference type="GO" id="GO:0009244">
    <property type="term" value="P:lipopolysaccharide core region biosynthetic process"/>
    <property type="evidence" value="ECO:0007669"/>
    <property type="project" value="TreeGrafter"/>
</dbReference>
<dbReference type="PANTHER" id="PTHR30160:SF7">
    <property type="entry name" value="ADP-HEPTOSE--LPS HEPTOSYLTRANSFERASE 2"/>
    <property type="match status" value="1"/>
</dbReference>
<keyword evidence="1" id="KW-0328">Glycosyltransferase</keyword>
<organism evidence="3 4">
    <name type="scientific">Candidatus Acidulodesulfobacterium ferriphilum</name>
    <dbReference type="NCBI Taxonomy" id="2597223"/>
    <lineage>
        <taxon>Bacteria</taxon>
        <taxon>Deltaproteobacteria</taxon>
        <taxon>Candidatus Acidulodesulfobacterales</taxon>
        <taxon>Candidatus Acidulodesulfobacterium</taxon>
    </lineage>
</organism>
<dbReference type="EMBL" id="SGBD01000004">
    <property type="protein sequence ID" value="RZD14054.1"/>
    <property type="molecule type" value="Genomic_DNA"/>
</dbReference>
<evidence type="ECO:0000256" key="2">
    <source>
        <dbReference type="ARBA" id="ARBA00022679"/>
    </source>
</evidence>
<evidence type="ECO:0000313" key="3">
    <source>
        <dbReference type="EMBL" id="RZD14054.1"/>
    </source>
</evidence>
<dbReference type="AlphaFoldDB" id="A0A519BA13"/>
<dbReference type="SUPFAM" id="SSF53756">
    <property type="entry name" value="UDP-Glycosyltransferase/glycogen phosphorylase"/>
    <property type="match status" value="1"/>
</dbReference>
<dbReference type="InterPro" id="IPR002201">
    <property type="entry name" value="Glyco_trans_9"/>
</dbReference>
<dbReference type="GO" id="GO:0005829">
    <property type="term" value="C:cytosol"/>
    <property type="evidence" value="ECO:0007669"/>
    <property type="project" value="TreeGrafter"/>
</dbReference>
<dbReference type="GO" id="GO:0008713">
    <property type="term" value="F:ADP-heptose-lipopolysaccharide heptosyltransferase activity"/>
    <property type="evidence" value="ECO:0007669"/>
    <property type="project" value="TreeGrafter"/>
</dbReference>